<gene>
    <name evidence="1" type="ORF">REH87_001480</name>
</gene>
<proteinExistence type="predicted"/>
<organism evidence="1 2">
    <name type="scientific">Stenotrophomonas maltophilia</name>
    <name type="common">Pseudomonas maltophilia</name>
    <name type="synonym">Xanthomonas maltophilia</name>
    <dbReference type="NCBI Taxonomy" id="40324"/>
    <lineage>
        <taxon>Bacteria</taxon>
        <taxon>Pseudomonadati</taxon>
        <taxon>Pseudomonadota</taxon>
        <taxon>Gammaproteobacteria</taxon>
        <taxon>Lysobacterales</taxon>
        <taxon>Lysobacteraceae</taxon>
        <taxon>Stenotrophomonas</taxon>
        <taxon>Stenotrophomonas maltophilia group</taxon>
    </lineage>
</organism>
<name>A0AAI9G0B6_STEMA</name>
<comment type="caution">
    <text evidence="1">The sequence shown here is derived from an EMBL/GenBank/DDBJ whole genome shotgun (WGS) entry which is preliminary data.</text>
</comment>
<dbReference type="AlphaFoldDB" id="A0AAI9G0B6"/>
<dbReference type="Proteomes" id="UP001225498">
    <property type="component" value="Unassembled WGS sequence"/>
</dbReference>
<reference evidence="1" key="1">
    <citation type="submission" date="2023-08" db="EMBL/GenBank/DDBJ databases">
        <authorList>
            <consortium name="Clinical and Environmental Microbiology Branch: Whole genome sequencing antimicrobial resistance pathogens in the healthcare setting"/>
        </authorList>
    </citation>
    <scope>NUCLEOTIDE SEQUENCE</scope>
    <source>
        <strain evidence="1">2023CJ-00293</strain>
    </source>
</reference>
<accession>A0AAI9G0B6</accession>
<dbReference type="RefSeq" id="WP_005409143.1">
    <property type="nucleotide sequence ID" value="NZ_JAKJQU010000002.1"/>
</dbReference>
<sequence>MAGKKRARLWEESVVVGLRDMQWRLQLHDILSREDLLNSIRARFQGQGGVIDDVALRGVIPPGFVTLDGNAESSTADVALSSMKGFCFLVEVKPTRQGIRDEWKLKEKRKRKSRASVHSKAAFRTLKRLVEDFEANPSDKERAKMLRRSLRIHQVAYWEGEDRGKLRDGMIKVEPYINACISMRRVDELTSDRCISSLKHLYYQFKGDTRGTQRLPAKEMLSTSTRIQFDIQSNGYIESIESAYGAEYEEFQQYVDWLCKSCSEDGEVDQPINCLVMTDDGFLQAVSSLRELATLLNIDLSCKPEPEYSDPTYS</sequence>
<evidence type="ECO:0000313" key="1">
    <source>
        <dbReference type="EMBL" id="EKZ1926485.1"/>
    </source>
</evidence>
<protein>
    <submittedName>
        <fullName evidence="1">Uncharacterized protein</fullName>
    </submittedName>
</protein>
<dbReference type="EMBL" id="ABLTIR010000022">
    <property type="protein sequence ID" value="EKZ1926485.1"/>
    <property type="molecule type" value="Genomic_DNA"/>
</dbReference>
<evidence type="ECO:0000313" key="2">
    <source>
        <dbReference type="Proteomes" id="UP001225498"/>
    </source>
</evidence>